<sequence>MALEKYVPDSVYSERYRKKLESEGMTGSTPEEAAETMVKAITDKNPKRRYKVRARDALAIKLKQLLPEALWDRILLKLFY</sequence>
<proteinExistence type="predicted"/>
<dbReference type="Proteomes" id="UP001218034">
    <property type="component" value="Chromosome"/>
</dbReference>
<evidence type="ECO:0000313" key="1">
    <source>
        <dbReference type="EMBL" id="WEL20051.1"/>
    </source>
</evidence>
<dbReference type="RefSeq" id="WP_347721878.1">
    <property type="nucleotide sequence ID" value="NZ_CP104395.1"/>
</dbReference>
<evidence type="ECO:0000313" key="2">
    <source>
        <dbReference type="Proteomes" id="UP001218034"/>
    </source>
</evidence>
<protein>
    <submittedName>
        <fullName evidence="1">Uncharacterized protein</fullName>
    </submittedName>
</protein>
<reference evidence="1 2" key="1">
    <citation type="submission" date="2022-09" db="EMBL/GenBank/DDBJ databases">
        <title>Xylan utilization by haloarchaea-nanohaloarchaea associations.</title>
        <authorList>
            <person name="Yakimov M."/>
        </authorList>
    </citation>
    <scope>NUCLEOTIDE SEQUENCE [LARGE SCALE GENOMIC DNA]</scope>
    <source>
        <strain evidence="1 2">SVXNc</strain>
    </source>
</reference>
<accession>A0ABY8CL72</accession>
<name>A0ABY8CL72_9ARCH</name>
<dbReference type="EMBL" id="CP104395">
    <property type="protein sequence ID" value="WEL20051.1"/>
    <property type="molecule type" value="Genomic_DNA"/>
</dbReference>
<keyword evidence="2" id="KW-1185">Reference proteome</keyword>
<dbReference type="GeneID" id="90590498"/>
<gene>
    <name evidence="1" type="ORF">SVXNc_1060</name>
</gene>
<organism evidence="1 2">
    <name type="scientific">Candidatus Nanohalococcus occultus</name>
    <dbReference type="NCBI Taxonomy" id="2978047"/>
    <lineage>
        <taxon>Archaea</taxon>
        <taxon>Candidatus Nanohalarchaeota</taxon>
        <taxon>Candidatus Nanohalarchaeota incertae sedis</taxon>
        <taxon>Candidatus Nanohalococcus</taxon>
    </lineage>
</organism>